<keyword evidence="1" id="KW-0812">Transmembrane</keyword>
<keyword evidence="1" id="KW-1133">Transmembrane helix</keyword>
<dbReference type="EMBL" id="LS483476">
    <property type="protein sequence ID" value="SQI55904.1"/>
    <property type="molecule type" value="Genomic_DNA"/>
</dbReference>
<dbReference type="AlphaFoldDB" id="A0A2X4Z5H6"/>
<name>A0A2X4Z5H6_LEDLE</name>
<sequence>MKNHWFTFFSGRILVKAQGDGLELLINKLARSNVFLWKLKKKTNKELIFYISLYDLHTLRKIAREFDCQISFMRGEGMPFLWKRTKKNSGFVLGLLLSFILVLFLSNVTWGIEIEGANPETEYKIRKELDAIGVKVGALHFLNNDPKKIQKELSNRIENLTWIGVNLKGTTFHFKVVQKTEPELKDEKSPGHLVAKKKAIISHMFVEKGKALVKINQYVEKGQLLVSGTIGTEEKEVNVPAEGEVWGLTWYNSKVEFPLESSFQVYSGKEKRVHSLTVGKLNIPVWGFGKIDFKDYDIEKEDHSLHFLGWELPVKYIEKTLRDKEEIQRSLTNKEAKEAAKELARKDLRINIPEDATLDKEYILHEEVENGKVKLSINFQVVENIAEEKAIIQGD</sequence>
<gene>
    <name evidence="2" type="primary">yqfD</name>
    <name evidence="2" type="ORF">NCTC4824_01658</name>
</gene>
<protein>
    <submittedName>
        <fullName evidence="2">Stage IV sporulation YqfD</fullName>
    </submittedName>
</protein>
<evidence type="ECO:0000313" key="2">
    <source>
        <dbReference type="EMBL" id="SQI55904.1"/>
    </source>
</evidence>
<dbReference type="NCBIfam" id="TIGR02876">
    <property type="entry name" value="spore_yqfD"/>
    <property type="match status" value="1"/>
</dbReference>
<feature type="transmembrane region" description="Helical" evidence="1">
    <location>
        <begin position="91"/>
        <end position="112"/>
    </location>
</feature>
<evidence type="ECO:0000313" key="3">
    <source>
        <dbReference type="Proteomes" id="UP000249134"/>
    </source>
</evidence>
<organism evidence="2 3">
    <name type="scientific">Lederbergia lenta</name>
    <name type="common">Bacillus lentus</name>
    <dbReference type="NCBI Taxonomy" id="1467"/>
    <lineage>
        <taxon>Bacteria</taxon>
        <taxon>Bacillati</taxon>
        <taxon>Bacillota</taxon>
        <taxon>Bacilli</taxon>
        <taxon>Bacillales</taxon>
        <taxon>Bacillaceae</taxon>
        <taxon>Lederbergia</taxon>
    </lineage>
</organism>
<reference evidence="2 3" key="1">
    <citation type="submission" date="2018-06" db="EMBL/GenBank/DDBJ databases">
        <authorList>
            <consortium name="Pathogen Informatics"/>
            <person name="Doyle S."/>
        </authorList>
    </citation>
    <scope>NUCLEOTIDE SEQUENCE [LARGE SCALE GENOMIC DNA]</scope>
    <source>
        <strain evidence="2 3">NCTC4824</strain>
    </source>
</reference>
<evidence type="ECO:0000256" key="1">
    <source>
        <dbReference type="SAM" id="Phobius"/>
    </source>
</evidence>
<dbReference type="InterPro" id="IPR010690">
    <property type="entry name" value="YqfD"/>
</dbReference>
<dbReference type="Pfam" id="PF06898">
    <property type="entry name" value="YqfD"/>
    <property type="match status" value="1"/>
</dbReference>
<dbReference type="PIRSF" id="PIRSF029895">
    <property type="entry name" value="SpoIV"/>
    <property type="match status" value="1"/>
</dbReference>
<dbReference type="STRING" id="1348624.GCA_001591545_00738"/>
<dbReference type="Proteomes" id="UP000249134">
    <property type="component" value="Chromosome 1"/>
</dbReference>
<keyword evidence="3" id="KW-1185">Reference proteome</keyword>
<dbReference type="KEGG" id="blen:NCTC4824_01658"/>
<proteinExistence type="predicted"/>
<accession>A0A2X4Z5H6</accession>
<keyword evidence="1" id="KW-0472">Membrane</keyword>